<gene>
    <name evidence="2" type="ORF">SPACI_047980</name>
</gene>
<evidence type="ECO:0000313" key="3">
    <source>
        <dbReference type="Proteomes" id="UP000216052"/>
    </source>
</evidence>
<organism evidence="2 3">
    <name type="scientific">Sporomusa acidovorans (strain ATCC 49682 / DSM 3132 / Mol)</name>
    <dbReference type="NCBI Taxonomy" id="1123286"/>
    <lineage>
        <taxon>Bacteria</taxon>
        <taxon>Bacillati</taxon>
        <taxon>Bacillota</taxon>
        <taxon>Negativicutes</taxon>
        <taxon>Selenomonadales</taxon>
        <taxon>Sporomusaceae</taxon>
        <taxon>Sporomusa</taxon>
    </lineage>
</organism>
<dbReference type="Pfam" id="PF02625">
    <property type="entry name" value="XdhC_CoxI"/>
    <property type="match status" value="1"/>
</dbReference>
<evidence type="ECO:0000313" key="2">
    <source>
        <dbReference type="EMBL" id="XFO74687.1"/>
    </source>
</evidence>
<dbReference type="InterPro" id="IPR052698">
    <property type="entry name" value="MoCofactor_Util/Proc"/>
</dbReference>
<keyword evidence="3" id="KW-1185">Reference proteome</keyword>
<dbReference type="PANTHER" id="PTHR30388">
    <property type="entry name" value="ALDEHYDE OXIDOREDUCTASE MOLYBDENUM COFACTOR ASSEMBLY PROTEIN"/>
    <property type="match status" value="1"/>
</dbReference>
<dbReference type="Proteomes" id="UP000216052">
    <property type="component" value="Chromosome"/>
</dbReference>
<dbReference type="InterPro" id="IPR003777">
    <property type="entry name" value="XdhC_CoxI"/>
</dbReference>
<name>A0ABZ3J8H3_SPOA4</name>
<reference evidence="2" key="1">
    <citation type="submission" date="2024-05" db="EMBL/GenBank/DDBJ databases">
        <title>Isolation and characterization of Sporomusa carbonis sp. nov., a carboxydotrophic hydrogenogen in the genus of Sporomusa isolated from a charcoal burning pile.</title>
        <authorList>
            <person name="Boeer T."/>
            <person name="Rosenbaum F."/>
            <person name="Eysell L."/>
            <person name="Mueller V."/>
            <person name="Daniel R."/>
            <person name="Poehlein A."/>
        </authorList>
    </citation>
    <scope>NUCLEOTIDE SEQUENCE [LARGE SCALE GENOMIC DNA]</scope>
    <source>
        <strain evidence="2">DSM 3132</strain>
    </source>
</reference>
<dbReference type="RefSeq" id="WP_093793221.1">
    <property type="nucleotide sequence ID" value="NZ_CP155571.1"/>
</dbReference>
<proteinExistence type="predicted"/>
<protein>
    <recommendedName>
        <fullName evidence="1">XdhC- CoxI domain-containing protein</fullName>
    </recommendedName>
</protein>
<dbReference type="EMBL" id="CP155571">
    <property type="protein sequence ID" value="XFO74687.1"/>
    <property type="molecule type" value="Genomic_DNA"/>
</dbReference>
<sequence>MEDTIVYAINAARQAALVSIIATSGSTPRKAGAMMLVYPDGRVIGTIGGGCAEAEARLTALDGGRSFLYKLFMSGETAANEGMVCGAWKSLFRLCSTVR</sequence>
<feature type="domain" description="XdhC- CoxI" evidence="1">
    <location>
        <begin position="9"/>
        <end position="61"/>
    </location>
</feature>
<dbReference type="PANTHER" id="PTHR30388:SF6">
    <property type="entry name" value="XANTHINE DEHYDROGENASE SUBUNIT A-RELATED"/>
    <property type="match status" value="1"/>
</dbReference>
<evidence type="ECO:0000259" key="1">
    <source>
        <dbReference type="Pfam" id="PF02625"/>
    </source>
</evidence>
<accession>A0ABZ3J8H3</accession>